<protein>
    <submittedName>
        <fullName evidence="2">SMI1/KNR4 family protein</fullName>
    </submittedName>
</protein>
<reference evidence="2 3" key="1">
    <citation type="journal article" date="2020" name="G3 (Bethesda)">
        <title>CeMbio - The Caenorhabditis elegans Microbiome Resource.</title>
        <authorList>
            <person name="Dirksen P."/>
            <person name="Assie A."/>
            <person name="Zimmermann J."/>
            <person name="Zhang F."/>
            <person name="Tietje A.M."/>
            <person name="Marsh S.A."/>
            <person name="Felix M.A."/>
            <person name="Shapira M."/>
            <person name="Kaleta C."/>
            <person name="Schulenburg H."/>
            <person name="Samuel B."/>
        </authorList>
    </citation>
    <scope>NUCLEOTIDE SEQUENCE [LARGE SCALE GENOMIC DNA]</scope>
    <source>
        <strain evidence="2 3">BIGb0170</strain>
    </source>
</reference>
<keyword evidence="3" id="KW-1185">Reference proteome</keyword>
<dbReference type="InterPro" id="IPR037883">
    <property type="entry name" value="Knr4/Smi1-like_sf"/>
</dbReference>
<dbReference type="SUPFAM" id="SSF160631">
    <property type="entry name" value="SMI1/KNR4-like"/>
    <property type="match status" value="1"/>
</dbReference>
<dbReference type="AlphaFoldDB" id="A0A7G5DZ14"/>
<dbReference type="Proteomes" id="UP000515450">
    <property type="component" value="Chromosome"/>
</dbReference>
<proteinExistence type="predicted"/>
<evidence type="ECO:0000313" key="2">
    <source>
        <dbReference type="EMBL" id="QMV66989.1"/>
    </source>
</evidence>
<organism evidence="2 3">
    <name type="scientific">Sphingobacterium paramultivorum</name>
    <dbReference type="NCBI Taxonomy" id="2886510"/>
    <lineage>
        <taxon>Bacteria</taxon>
        <taxon>Pseudomonadati</taxon>
        <taxon>Bacteroidota</taxon>
        <taxon>Sphingobacteriia</taxon>
        <taxon>Sphingobacteriales</taxon>
        <taxon>Sphingobacteriaceae</taxon>
        <taxon>Sphingobacterium</taxon>
    </lineage>
</organism>
<dbReference type="InterPro" id="IPR018958">
    <property type="entry name" value="Knr4/Smi1-like_dom"/>
</dbReference>
<dbReference type="SMART" id="SM00860">
    <property type="entry name" value="SMI1_KNR4"/>
    <property type="match status" value="1"/>
</dbReference>
<feature type="domain" description="Knr4/Smi1-like" evidence="1">
    <location>
        <begin position="22"/>
        <end position="124"/>
    </location>
</feature>
<accession>A0A7G5DZ14</accession>
<dbReference type="EMBL" id="CP058555">
    <property type="protein sequence ID" value="QMV66989.1"/>
    <property type="molecule type" value="Genomic_DNA"/>
</dbReference>
<evidence type="ECO:0000259" key="1">
    <source>
        <dbReference type="SMART" id="SM00860"/>
    </source>
</evidence>
<name>A0A7G5DZ14_9SPHI</name>
<dbReference type="Gene3D" id="3.40.1580.10">
    <property type="entry name" value="SMI1/KNR4-like"/>
    <property type="match status" value="1"/>
</dbReference>
<gene>
    <name evidence="2" type="ORF">HS960_04680</name>
</gene>
<dbReference type="Pfam" id="PF09346">
    <property type="entry name" value="SMI1_KNR4"/>
    <property type="match status" value="1"/>
</dbReference>
<sequence>MRQLITAIKQKHEKDGIDIYPGAMLSEIDTFEQKIGFPLSDEFRRFYLLCNGFGCNEDIFNIIPLAGIMEYADNYGDNWFYFSEYMIYSDIWGLRYLGDCRYEIFNATHPTIALTSSLTEFLQRFLKGNVFDPGGLYQWHQELGIPY</sequence>
<dbReference type="RefSeq" id="WP_182331439.1">
    <property type="nucleotide sequence ID" value="NZ_CP058555.1"/>
</dbReference>
<evidence type="ECO:0000313" key="3">
    <source>
        <dbReference type="Proteomes" id="UP000515450"/>
    </source>
</evidence>